<keyword evidence="2" id="KW-0805">Transcription regulation</keyword>
<evidence type="ECO:0000256" key="3">
    <source>
        <dbReference type="ARBA" id="ARBA00023125"/>
    </source>
</evidence>
<dbReference type="GO" id="GO:0005634">
    <property type="term" value="C:nucleus"/>
    <property type="evidence" value="ECO:0007669"/>
    <property type="project" value="UniProtKB-SubCell"/>
</dbReference>
<evidence type="ECO:0000313" key="8">
    <source>
        <dbReference type="EMBL" id="KAB1204821.1"/>
    </source>
</evidence>
<feature type="domain" description="TF-B3" evidence="7">
    <location>
        <begin position="283"/>
        <end position="383"/>
    </location>
</feature>
<dbReference type="EMBL" id="RXIC02000026">
    <property type="protein sequence ID" value="KAB1204821.1"/>
    <property type="molecule type" value="Genomic_DNA"/>
</dbReference>
<accession>A0A6A1UWZ6</accession>
<dbReference type="PANTHER" id="PTHR31920:SF108">
    <property type="entry name" value="B3 DOMAIN-CONTAINING TRANSCRIPTION FACTOR VRN1-LIKE"/>
    <property type="match status" value="1"/>
</dbReference>
<feature type="domain" description="TF-B3" evidence="7">
    <location>
        <begin position="643"/>
        <end position="742"/>
    </location>
</feature>
<evidence type="ECO:0000256" key="4">
    <source>
        <dbReference type="ARBA" id="ARBA00023163"/>
    </source>
</evidence>
<keyword evidence="5" id="KW-0539">Nucleus</keyword>
<dbReference type="InterPro" id="IPR015300">
    <property type="entry name" value="DNA-bd_pseudobarrel_sf"/>
</dbReference>
<dbReference type="PANTHER" id="PTHR31920">
    <property type="entry name" value="B3 DOMAIN-CONTAINING"/>
    <property type="match status" value="1"/>
</dbReference>
<name>A0A6A1UWZ6_9ROSI</name>
<dbReference type="InterPro" id="IPR050655">
    <property type="entry name" value="Plant_B3_domain"/>
</dbReference>
<dbReference type="PROSITE" id="PS50863">
    <property type="entry name" value="B3"/>
    <property type="match status" value="5"/>
</dbReference>
<gene>
    <name evidence="8" type="ORF">CJ030_MR8G002607</name>
</gene>
<comment type="caution">
    <text evidence="8">The sequence shown here is derived from an EMBL/GenBank/DDBJ whole genome shotgun (WGS) entry which is preliminary data.</text>
</comment>
<dbReference type="OrthoDB" id="1688597at2759"/>
<dbReference type="AlphaFoldDB" id="A0A6A1UWZ6"/>
<reference evidence="8 9" key="1">
    <citation type="journal article" date="2019" name="Plant Biotechnol. J.">
        <title>The red bayberry genome and genetic basis of sex determination.</title>
        <authorList>
            <person name="Jia H.M."/>
            <person name="Jia H.J."/>
            <person name="Cai Q.L."/>
            <person name="Wang Y."/>
            <person name="Zhao H.B."/>
            <person name="Yang W.F."/>
            <person name="Wang G.Y."/>
            <person name="Li Y.H."/>
            <person name="Zhan D.L."/>
            <person name="Shen Y.T."/>
            <person name="Niu Q.F."/>
            <person name="Chang L."/>
            <person name="Qiu J."/>
            <person name="Zhao L."/>
            <person name="Xie H.B."/>
            <person name="Fu W.Y."/>
            <person name="Jin J."/>
            <person name="Li X.W."/>
            <person name="Jiao Y."/>
            <person name="Zhou C.C."/>
            <person name="Tu T."/>
            <person name="Chai C.Y."/>
            <person name="Gao J.L."/>
            <person name="Fan L.J."/>
            <person name="van de Weg E."/>
            <person name="Wang J.Y."/>
            <person name="Gao Z.S."/>
        </authorList>
    </citation>
    <scope>NUCLEOTIDE SEQUENCE [LARGE SCALE GENOMIC DNA]</scope>
    <source>
        <tissue evidence="8">Leaves</tissue>
    </source>
</reference>
<protein>
    <submittedName>
        <fullName evidence="8">B3 domain-containing transcription factor VRN1</fullName>
    </submittedName>
</protein>
<evidence type="ECO:0000256" key="5">
    <source>
        <dbReference type="ARBA" id="ARBA00023242"/>
    </source>
</evidence>
<dbReference type="SUPFAM" id="SSF101936">
    <property type="entry name" value="DNA-binding pseudobarrel domain"/>
    <property type="match status" value="6"/>
</dbReference>
<feature type="region of interest" description="Disordered" evidence="6">
    <location>
        <begin position="544"/>
        <end position="565"/>
    </location>
</feature>
<evidence type="ECO:0000313" key="9">
    <source>
        <dbReference type="Proteomes" id="UP000516437"/>
    </source>
</evidence>
<dbReference type="Proteomes" id="UP000516437">
    <property type="component" value="Chromosome 8"/>
</dbReference>
<dbReference type="CDD" id="cd10017">
    <property type="entry name" value="B3_DNA"/>
    <property type="match status" value="6"/>
</dbReference>
<evidence type="ECO:0000256" key="2">
    <source>
        <dbReference type="ARBA" id="ARBA00023015"/>
    </source>
</evidence>
<dbReference type="SMART" id="SM01019">
    <property type="entry name" value="B3"/>
    <property type="match status" value="6"/>
</dbReference>
<dbReference type="GO" id="GO:0003677">
    <property type="term" value="F:DNA binding"/>
    <property type="evidence" value="ECO:0007669"/>
    <property type="project" value="UniProtKB-KW"/>
</dbReference>
<feature type="domain" description="TF-B3" evidence="7">
    <location>
        <begin position="865"/>
        <end position="941"/>
    </location>
</feature>
<feature type="region of interest" description="Disordered" evidence="6">
    <location>
        <begin position="963"/>
        <end position="988"/>
    </location>
</feature>
<proteinExistence type="predicted"/>
<comment type="subcellular location">
    <subcellularLocation>
        <location evidence="1">Nucleus</location>
    </subcellularLocation>
</comment>
<dbReference type="Pfam" id="PF02362">
    <property type="entry name" value="B3"/>
    <property type="match status" value="6"/>
</dbReference>
<keyword evidence="4" id="KW-0804">Transcription</keyword>
<evidence type="ECO:0000259" key="7">
    <source>
        <dbReference type="PROSITE" id="PS50863"/>
    </source>
</evidence>
<evidence type="ECO:0000256" key="1">
    <source>
        <dbReference type="ARBA" id="ARBA00004123"/>
    </source>
</evidence>
<evidence type="ECO:0000256" key="6">
    <source>
        <dbReference type="SAM" id="MobiDB-lite"/>
    </source>
</evidence>
<organism evidence="8 9">
    <name type="scientific">Morella rubra</name>
    <name type="common">Chinese bayberry</name>
    <dbReference type="NCBI Taxonomy" id="262757"/>
    <lineage>
        <taxon>Eukaryota</taxon>
        <taxon>Viridiplantae</taxon>
        <taxon>Streptophyta</taxon>
        <taxon>Embryophyta</taxon>
        <taxon>Tracheophyta</taxon>
        <taxon>Spermatophyta</taxon>
        <taxon>Magnoliopsida</taxon>
        <taxon>eudicotyledons</taxon>
        <taxon>Gunneridae</taxon>
        <taxon>Pentapetalae</taxon>
        <taxon>rosids</taxon>
        <taxon>fabids</taxon>
        <taxon>Fagales</taxon>
        <taxon>Myricaceae</taxon>
        <taxon>Morella</taxon>
    </lineage>
</organism>
<dbReference type="InterPro" id="IPR003340">
    <property type="entry name" value="B3_DNA-bd"/>
</dbReference>
<keyword evidence="9" id="KW-1185">Reference proteome</keyword>
<feature type="domain" description="TF-B3" evidence="7">
    <location>
        <begin position="33"/>
        <end position="126"/>
    </location>
</feature>
<sequence>MASHVRRDDRSLAAPVKAPHFFKIVLPDALREWKIGYFNPNLTVDSLQMIPKRFIWKCGEGLSDLLFLKLPNGAEWKVQSLKCSCEVWLQEGWKEFAEHCSLKPGHFLVFKYEGNSHFHILVFDGSAVEIDYPSNSSLGEKDKIDEEFRVTRMEKKEKDFSTFFKISEKSPILCPRPHKMMRILPSAKTASTSNLSRLDPHSIPDGTQSKEQGNLLLIKKDFEGAGGMSTTKRSPKSVIRRRIQTLTVNEKARALQKARGFKPEHPSFVVVMQPSYVYFGCHLPDRFFPHWLTSSSSSAYPSGFAKRYLNKKLGAVILRVSDGRNWSITYGSRMAAGELKVEFRRGWKEFAQCNHLELGDVCAFEMIKGMKKISFQVVIFRATEQHCPLLPAIERSTMTAQDGRDIQRPPHFFKIILDHSLRDGKLRIPKKFVRKYGGGLSNTAFLKLPTGTKWRVELMKRDGEVWLDKGWREFVEFCSIKSGHFLVFKYEGNSQFYVLVFDVSATEIDYPVNSSVDEEIQVSPMEETESDNSVEIVDHVPTDPKAREKSPLACPRPHKMMRTNPSGRIASTFNLSTKGVEAQANFHSPERECEAKGLEGISTTKQCPKFEVLGRTRTLTMDEKARALQRANGFKAKNPSFMVVMQPSYVRFERSSSLEIPSNFAKRYLNKDECTIILQISDERNWTLEYVFKTNAGRPRGRFRYGWNVFAQDNNLVVGDVCVFELIQGNKVSFQVVIFRSSEEHCSASQGKLNFSAKEEGDRDNSLRCPQSQGIKRQPVTVSLKDRALERASAFHSQNPFFMVVMAPSYLNGKGRLTVQESSLKTDAFGISALVKGCHFCWVSTKLSKTPDKVVEVQWRVAASIPPAFIKHFNGTIPKKAILIDHAGKSWPVGLEQIDDRVCFKYGWQRFASDHSMEFGDFLIFKYNKSYLFEVKIFSKTGCKKDESVAIENTMPIVNLEEDSEADQTCSPRTHAGNPKHSHIGTKKKEAVATSNIIPIVILEEDSEAEQTCGRTTHASKRTLSNIDPKKKEEAGDIENSGRWFHFISHHVTLGQIVITVIFIHRSVVNAFNIKLKRNIEMHGPNGKKGSVKNIFQEDSRIALGTGWSVFAKQNNVQFEDQCVFEFILGRGNICKEMHVQILRGNARIEKLSQHQYLLNSQPIPATFSS</sequence>
<dbReference type="Gene3D" id="2.40.330.10">
    <property type="entry name" value="DNA-binding pseudobarrel domain"/>
    <property type="match status" value="6"/>
</dbReference>
<feature type="domain" description="TF-B3" evidence="7">
    <location>
        <begin position="411"/>
        <end position="504"/>
    </location>
</feature>
<keyword evidence="3" id="KW-0238">DNA-binding</keyword>